<dbReference type="PANTHER" id="PTHR43190:SF3">
    <property type="entry name" value="N-ACETYL-D-GLUCOSAMINE KINASE"/>
    <property type="match status" value="1"/>
</dbReference>
<dbReference type="Gene3D" id="3.30.420.40">
    <property type="match status" value="2"/>
</dbReference>
<dbReference type="InterPro" id="IPR043129">
    <property type="entry name" value="ATPase_NBD"/>
</dbReference>
<dbReference type="PANTHER" id="PTHR43190">
    <property type="entry name" value="N-ACETYL-D-GLUCOSAMINE KINASE"/>
    <property type="match status" value="1"/>
</dbReference>
<accession>A0ABP8NQM9</accession>
<name>A0ABP8NQM9_9BACT</name>
<protein>
    <submittedName>
        <fullName evidence="1">ATPase</fullName>
    </submittedName>
</protein>
<dbReference type="Proteomes" id="UP001500067">
    <property type="component" value="Unassembled WGS sequence"/>
</dbReference>
<dbReference type="EMBL" id="BAABFA010000024">
    <property type="protein sequence ID" value="GAA4470135.1"/>
    <property type="molecule type" value="Genomic_DNA"/>
</dbReference>
<organism evidence="1 2">
    <name type="scientific">Nemorincola caseinilytica</name>
    <dbReference type="NCBI Taxonomy" id="2054315"/>
    <lineage>
        <taxon>Bacteria</taxon>
        <taxon>Pseudomonadati</taxon>
        <taxon>Bacteroidota</taxon>
        <taxon>Chitinophagia</taxon>
        <taxon>Chitinophagales</taxon>
        <taxon>Chitinophagaceae</taxon>
        <taxon>Nemorincola</taxon>
    </lineage>
</organism>
<evidence type="ECO:0000313" key="1">
    <source>
        <dbReference type="EMBL" id="GAA4470135.1"/>
    </source>
</evidence>
<dbReference type="Gene3D" id="1.10.720.160">
    <property type="match status" value="1"/>
</dbReference>
<dbReference type="CDD" id="cd24079">
    <property type="entry name" value="ASKHA_NBD_PG1100-like"/>
    <property type="match status" value="1"/>
</dbReference>
<dbReference type="SUPFAM" id="SSF53067">
    <property type="entry name" value="Actin-like ATPase domain"/>
    <property type="match status" value="2"/>
</dbReference>
<dbReference type="InterPro" id="IPR052519">
    <property type="entry name" value="Euk-type_GlcNAc_Kinase"/>
</dbReference>
<proteinExistence type="predicted"/>
<keyword evidence="2" id="KW-1185">Reference proteome</keyword>
<reference evidence="2" key="1">
    <citation type="journal article" date="2019" name="Int. J. Syst. Evol. Microbiol.">
        <title>The Global Catalogue of Microorganisms (GCM) 10K type strain sequencing project: providing services to taxonomists for standard genome sequencing and annotation.</title>
        <authorList>
            <consortium name="The Broad Institute Genomics Platform"/>
            <consortium name="The Broad Institute Genome Sequencing Center for Infectious Disease"/>
            <person name="Wu L."/>
            <person name="Ma J."/>
        </authorList>
    </citation>
    <scope>NUCLEOTIDE SEQUENCE [LARGE SCALE GENOMIC DNA]</scope>
    <source>
        <strain evidence="2">JCM 32105</strain>
    </source>
</reference>
<gene>
    <name evidence="1" type="ORF">GCM10023093_30760</name>
</gene>
<evidence type="ECO:0000313" key="2">
    <source>
        <dbReference type="Proteomes" id="UP001500067"/>
    </source>
</evidence>
<sequence length="284" mass="31630">MASYLVADSGSTKTDWCLIRKGHKPQHFTTQGINPHLQGEAGIADMLAQELPWSEKKHRPDNIHYYGAGASSAEKQKMLSGILKTHFGGGKVTVQSDLAAAARALCGDKKGMVCILGTGSSSCYYDGKKIAEQKPSLGYIAGDEGSGNHMGKRILQYYAYGTFDAELQTGFEMRFGKDVTALVSELYKTPYPNRYLASFTPMLADLRGHYMVENIIEDCINDFFHNSILKYRQAWKNPLHFTGSVAYMFGDVIQSLCDQYELELGKIEKSPMDGLLQYYKKLVK</sequence>
<dbReference type="RefSeq" id="WP_345085258.1">
    <property type="nucleotide sequence ID" value="NZ_BAABFA010000024.1"/>
</dbReference>
<comment type="caution">
    <text evidence="1">The sequence shown here is derived from an EMBL/GenBank/DDBJ whole genome shotgun (WGS) entry which is preliminary data.</text>
</comment>